<feature type="chain" id="PRO_5008147741" evidence="2">
    <location>
        <begin position="37"/>
        <end position="432"/>
    </location>
</feature>
<reference evidence="3" key="1">
    <citation type="submission" date="2014-05" db="EMBL/GenBank/DDBJ databases">
        <title>The genome and life-stage specific transcriptomes of Globodera pallida elucidate key aspects of plant parasitism by a cyst nematode.</title>
        <authorList>
            <person name="Cotton J.A."/>
            <person name="Lilley C.J."/>
            <person name="Jones L.M."/>
            <person name="Kikuchi T."/>
            <person name="Reid A.J."/>
            <person name="Thorpe P."/>
            <person name="Tsai I.J."/>
            <person name="Beasley H."/>
            <person name="Blok V."/>
            <person name="Cock P.J.A."/>
            <person name="Van den Akker S.E."/>
            <person name="Holroyd N."/>
            <person name="Hunt M."/>
            <person name="Mantelin S."/>
            <person name="Naghra H."/>
            <person name="Pain A."/>
            <person name="Palomares-Rius J.E."/>
            <person name="Zarowiecki M."/>
            <person name="Berriman M."/>
            <person name="Jones J.T."/>
            <person name="Urwin P.E."/>
        </authorList>
    </citation>
    <scope>NUCLEOTIDE SEQUENCE [LARGE SCALE GENOMIC DNA]</scope>
    <source>
        <strain evidence="3">Lindley</strain>
    </source>
</reference>
<proteinExistence type="predicted"/>
<feature type="region of interest" description="Disordered" evidence="1">
    <location>
        <begin position="225"/>
        <end position="244"/>
    </location>
</feature>
<feature type="region of interest" description="Disordered" evidence="1">
    <location>
        <begin position="389"/>
        <end position="432"/>
    </location>
</feature>
<evidence type="ECO:0000256" key="1">
    <source>
        <dbReference type="SAM" id="MobiDB-lite"/>
    </source>
</evidence>
<accession>A0A183CKM0</accession>
<evidence type="ECO:0000256" key="2">
    <source>
        <dbReference type="SAM" id="SignalP"/>
    </source>
</evidence>
<dbReference type="WBParaSite" id="GPLIN_001342600">
    <property type="protein sequence ID" value="GPLIN_001342600"/>
    <property type="gene ID" value="GPLIN_001342600"/>
</dbReference>
<feature type="region of interest" description="Disordered" evidence="1">
    <location>
        <begin position="346"/>
        <end position="366"/>
    </location>
</feature>
<evidence type="ECO:0000313" key="3">
    <source>
        <dbReference type="Proteomes" id="UP000050741"/>
    </source>
</evidence>
<dbReference type="AlphaFoldDB" id="A0A183CKM0"/>
<evidence type="ECO:0000313" key="4">
    <source>
        <dbReference type="WBParaSite" id="GPLIN_001342600"/>
    </source>
</evidence>
<sequence>MAFPSSARRPSLGNDFFPTVVLTSLLSSIMVTSVQCQWQFAPGPLVHNADSAVQIAARGYQPPPTAPLVSEGEPIQKPPFHAAAALYQPQQRLPHPTLLPPQAPPIQSQQPSTALYHPHFSQPAEPFRWHPFNTPPPELDDQSVGQRRFAAPMPFQLKGALQQPQHGEEIMDQQQNNNDDNNKNNNDNPLVINTLIQVFSRKQTAINDERREQLRPAIALAEVHSQTEVKHTPSRSPSTQPNAALDALNGEHRVTVTRRLDTRKRTFLPEAAINPRATPGEIAFVKAFAATNASHLSEAELEEELDRELQQSVPLILEELGKADGKRPTEVGEALRRTDADVKIHPTLSPVHRPNPTEDEAGQHRRLKPMRMGAALATAPSDEFDSLVGEGLEELENNRTKEAKGTTAPEGTTKCLDGTSKKDRGNPTNTPG</sequence>
<reference evidence="4" key="2">
    <citation type="submission" date="2016-06" db="UniProtKB">
        <authorList>
            <consortium name="WormBaseParasite"/>
        </authorList>
    </citation>
    <scope>IDENTIFICATION</scope>
</reference>
<keyword evidence="3" id="KW-1185">Reference proteome</keyword>
<protein>
    <submittedName>
        <fullName evidence="4">Myb-like domain-containing protein</fullName>
    </submittedName>
</protein>
<feature type="signal peptide" evidence="2">
    <location>
        <begin position="1"/>
        <end position="36"/>
    </location>
</feature>
<organism evidence="3 4">
    <name type="scientific">Globodera pallida</name>
    <name type="common">Potato cyst nematode worm</name>
    <name type="synonym">Heterodera pallida</name>
    <dbReference type="NCBI Taxonomy" id="36090"/>
    <lineage>
        <taxon>Eukaryota</taxon>
        <taxon>Metazoa</taxon>
        <taxon>Ecdysozoa</taxon>
        <taxon>Nematoda</taxon>
        <taxon>Chromadorea</taxon>
        <taxon>Rhabditida</taxon>
        <taxon>Tylenchina</taxon>
        <taxon>Tylenchomorpha</taxon>
        <taxon>Tylenchoidea</taxon>
        <taxon>Heteroderidae</taxon>
        <taxon>Heteroderinae</taxon>
        <taxon>Globodera</taxon>
    </lineage>
</organism>
<keyword evidence="2" id="KW-0732">Signal</keyword>
<name>A0A183CKM0_GLOPA</name>
<dbReference type="Proteomes" id="UP000050741">
    <property type="component" value="Unassembled WGS sequence"/>
</dbReference>